<evidence type="ECO:0000313" key="5">
    <source>
        <dbReference type="Proteomes" id="UP001242995"/>
    </source>
</evidence>
<evidence type="ECO:0000313" key="3">
    <source>
        <dbReference type="EMBL" id="MDQ0179030.1"/>
    </source>
</evidence>
<dbReference type="EMBL" id="JAUSTF010000001">
    <property type="protein sequence ID" value="MDQ0179030.1"/>
    <property type="molecule type" value="Genomic_DNA"/>
</dbReference>
<dbReference type="AlphaFoldDB" id="A0AAW8DEK1"/>
<evidence type="ECO:0000313" key="2">
    <source>
        <dbReference type="EMBL" id="MDP9904317.1"/>
    </source>
</evidence>
<dbReference type="EMBL" id="JAUSRG010000002">
    <property type="protein sequence ID" value="MDP9904317.1"/>
    <property type="molecule type" value="Genomic_DNA"/>
</dbReference>
<keyword evidence="4" id="KW-1185">Reference proteome</keyword>
<sequence>MNASADICGTAPPELAVLDDDEDVPVLEHAASAVIAMVAMKAVPAPRAGTFMFSISFLLLVATAGDLAGSGRNLGVGGGRKSTPEATAVRTNGRR</sequence>
<dbReference type="RefSeq" id="WP_284989086.1">
    <property type="nucleotide sequence ID" value="NZ_JAUSRG010000002.1"/>
</dbReference>
<evidence type="ECO:0000313" key="4">
    <source>
        <dbReference type="Proteomes" id="UP001230951"/>
    </source>
</evidence>
<protein>
    <submittedName>
        <fullName evidence="2">Uncharacterized protein</fullName>
    </submittedName>
</protein>
<accession>A0AAW8DEK1</accession>
<dbReference type="Proteomes" id="UP001242995">
    <property type="component" value="Unassembled WGS sequence"/>
</dbReference>
<name>A0AAW8DEK1_9MICC</name>
<comment type="caution">
    <text evidence="2">The sequence shown here is derived from an EMBL/GenBank/DDBJ whole genome shotgun (WGS) entry which is preliminary data.</text>
</comment>
<reference evidence="2 4" key="1">
    <citation type="submission" date="2023-07" db="EMBL/GenBank/DDBJ databases">
        <title>Sorghum-associated microbial communities from plants grown in Nebraska, USA.</title>
        <authorList>
            <person name="Schachtman D."/>
        </authorList>
    </citation>
    <scope>NUCLEOTIDE SEQUENCE</scope>
    <source>
        <strain evidence="2">DS1006</strain>
        <strain evidence="3 4">DS1016</strain>
    </source>
</reference>
<organism evidence="2 5">
    <name type="scientific">Arthrobacter bambusae</name>
    <dbReference type="NCBI Taxonomy" id="1338426"/>
    <lineage>
        <taxon>Bacteria</taxon>
        <taxon>Bacillati</taxon>
        <taxon>Actinomycetota</taxon>
        <taxon>Actinomycetes</taxon>
        <taxon>Micrococcales</taxon>
        <taxon>Micrococcaceae</taxon>
        <taxon>Arthrobacter</taxon>
    </lineage>
</organism>
<feature type="region of interest" description="Disordered" evidence="1">
    <location>
        <begin position="72"/>
        <end position="95"/>
    </location>
</feature>
<dbReference type="Proteomes" id="UP001230951">
    <property type="component" value="Unassembled WGS sequence"/>
</dbReference>
<evidence type="ECO:0000256" key="1">
    <source>
        <dbReference type="SAM" id="MobiDB-lite"/>
    </source>
</evidence>
<proteinExistence type="predicted"/>
<gene>
    <name evidence="2" type="ORF">J2S90_001263</name>
    <name evidence="3" type="ORF">J2S93_000437</name>
</gene>